<dbReference type="Gene3D" id="3.30.420.240">
    <property type="match status" value="1"/>
</dbReference>
<name>A0A540VRF0_9GAMM</name>
<reference evidence="1 2" key="1">
    <citation type="submission" date="2019-06" db="EMBL/GenBank/DDBJ databases">
        <title>Metagenome assembled Genome of Spiribacter salinus SL48-SHIP from the microbial mat of Salt Lake 48 (Novosibirsk region, Russia).</title>
        <authorList>
            <person name="Shipova A."/>
            <person name="Rozanov A.S."/>
            <person name="Bryanskaya A.V."/>
            <person name="Peltek S.E."/>
        </authorList>
    </citation>
    <scope>NUCLEOTIDE SEQUENCE [LARGE SCALE GENOMIC DNA]</scope>
    <source>
        <strain evidence="1">SL48-SHIP-2</strain>
    </source>
</reference>
<evidence type="ECO:0000313" key="1">
    <source>
        <dbReference type="EMBL" id="TQE98743.1"/>
    </source>
</evidence>
<dbReference type="InterPro" id="IPR027417">
    <property type="entry name" value="P-loop_NTPase"/>
</dbReference>
<sequence>MNIIEAMTDPQLFGDPFAADSFHAHRAVMSAAFGVPMDKDLSTTFKALAGGRQPPAERVRELIVIAGRRSAKTHTAAMTAVYLATIGVELDGTLDRLARGERGVIAVLAVDRNQAKVAFGYIKGLLEGSPILASMIAKIGADSIELRNGVIIEVATNSYRAIRGRTLLAVVFDEAAFWRSDATVNPDLEVYRAAVPALATTGGMLIAISSPYSKRGLIWSKYRKHYGQPGDVLVVQGSTRDFNPTLPAQIITDAMQDDPEAARSEWLGEFRSDIESFIDRALLEALVRDGPAELAPDHRQTYHAFTDPAGGGKDAFTLAIGHMEGDRVIVDVLRDRKGPPGAIVAEYAHLLHLYHCRSVIGDKYAGQWPAQEFNRHDIRYIHADKAKSDLYIETLAAINNRRVELPDSDRLLNQFSMLERKTSRAGKDSIDHPPGGHDDLANAIAGLVATMTQRKRGIDFRPHFEFAI</sequence>
<dbReference type="AlphaFoldDB" id="A0A540VRF0"/>
<proteinExistence type="predicted"/>
<comment type="caution">
    <text evidence="1">The sequence shown here is derived from an EMBL/GenBank/DDBJ whole genome shotgun (WGS) entry which is preliminary data.</text>
</comment>
<protein>
    <recommendedName>
        <fullName evidence="3">Terminase</fullName>
    </recommendedName>
</protein>
<gene>
    <name evidence="1" type="ORF">FKY71_12220</name>
</gene>
<dbReference type="EMBL" id="VIFK01000142">
    <property type="protein sequence ID" value="TQE98743.1"/>
    <property type="molecule type" value="Genomic_DNA"/>
</dbReference>
<organism evidence="1 2">
    <name type="scientific">Spiribacter salinus</name>
    <dbReference type="NCBI Taxonomy" id="1335746"/>
    <lineage>
        <taxon>Bacteria</taxon>
        <taxon>Pseudomonadati</taxon>
        <taxon>Pseudomonadota</taxon>
        <taxon>Gammaproteobacteria</taxon>
        <taxon>Chromatiales</taxon>
        <taxon>Ectothiorhodospiraceae</taxon>
        <taxon>Spiribacter</taxon>
    </lineage>
</organism>
<dbReference type="Gene3D" id="3.40.50.300">
    <property type="entry name" value="P-loop containing nucleotide triphosphate hydrolases"/>
    <property type="match status" value="1"/>
</dbReference>
<accession>A0A540VRF0</accession>
<evidence type="ECO:0000313" key="2">
    <source>
        <dbReference type="Proteomes" id="UP000315400"/>
    </source>
</evidence>
<dbReference type="Proteomes" id="UP000315400">
    <property type="component" value="Unassembled WGS sequence"/>
</dbReference>
<evidence type="ECO:0008006" key="3">
    <source>
        <dbReference type="Google" id="ProtNLM"/>
    </source>
</evidence>